<sequence length="228" mass="26180">MFTLIQHQLWQMRWRLLGCGLLYLIAIPMSYLNLAPKFTPMVSLVCLIPICISGFTSGSILNDPLIELSILSGQASAQSLWLVRLGIIAVPSLLLQAGLWTTALPFARNWQSYSFTLIMTLFMVGVCHWLARAFKHSLTAIIIMSMLLLVQQSSVSEWLGLMDNRYPTFNHWKRAFFMPFDLFILPPEIEAYRWGNALRFGVIGGLAWFMAWWLYGFEEPLIRKQRAD</sequence>
<feature type="transmembrane region" description="Helical" evidence="1">
    <location>
        <begin position="197"/>
        <end position="217"/>
    </location>
</feature>
<dbReference type="RefSeq" id="WP_345723984.1">
    <property type="nucleotide sequence ID" value="NZ_BAABRU010000018.1"/>
</dbReference>
<name>A0ABP9X4W2_9CHLR</name>
<dbReference type="Proteomes" id="UP001428290">
    <property type="component" value="Unassembled WGS sequence"/>
</dbReference>
<keyword evidence="1" id="KW-0812">Transmembrane</keyword>
<feature type="transmembrane region" description="Helical" evidence="1">
    <location>
        <begin position="112"/>
        <end position="131"/>
    </location>
</feature>
<reference evidence="2 3" key="1">
    <citation type="submission" date="2024-02" db="EMBL/GenBank/DDBJ databases">
        <title>Herpetosiphon gulosus NBRC 112829.</title>
        <authorList>
            <person name="Ichikawa N."/>
            <person name="Katano-Makiyama Y."/>
            <person name="Hidaka K."/>
        </authorList>
    </citation>
    <scope>NUCLEOTIDE SEQUENCE [LARGE SCALE GENOMIC DNA]</scope>
    <source>
        <strain evidence="2 3">NBRC 112829</strain>
    </source>
</reference>
<protein>
    <recommendedName>
        <fullName evidence="4">ABC transporter permease</fullName>
    </recommendedName>
</protein>
<gene>
    <name evidence="2" type="ORF">Hgul01_04208</name>
</gene>
<feature type="transmembrane region" description="Helical" evidence="1">
    <location>
        <begin position="81"/>
        <end position="100"/>
    </location>
</feature>
<keyword evidence="1" id="KW-0472">Membrane</keyword>
<dbReference type="EMBL" id="BAABRU010000018">
    <property type="protein sequence ID" value="GAA5530389.1"/>
    <property type="molecule type" value="Genomic_DNA"/>
</dbReference>
<keyword evidence="1" id="KW-1133">Transmembrane helix</keyword>
<evidence type="ECO:0000256" key="1">
    <source>
        <dbReference type="SAM" id="Phobius"/>
    </source>
</evidence>
<keyword evidence="3" id="KW-1185">Reference proteome</keyword>
<feature type="transmembrane region" description="Helical" evidence="1">
    <location>
        <begin position="138"/>
        <end position="155"/>
    </location>
</feature>
<evidence type="ECO:0008006" key="4">
    <source>
        <dbReference type="Google" id="ProtNLM"/>
    </source>
</evidence>
<proteinExistence type="predicted"/>
<accession>A0ABP9X4W2</accession>
<feature type="transmembrane region" description="Helical" evidence="1">
    <location>
        <begin position="38"/>
        <end position="61"/>
    </location>
</feature>
<evidence type="ECO:0000313" key="2">
    <source>
        <dbReference type="EMBL" id="GAA5530389.1"/>
    </source>
</evidence>
<comment type="caution">
    <text evidence="2">The sequence shown here is derived from an EMBL/GenBank/DDBJ whole genome shotgun (WGS) entry which is preliminary data.</text>
</comment>
<organism evidence="2 3">
    <name type="scientific">Herpetosiphon gulosus</name>
    <dbReference type="NCBI Taxonomy" id="1973496"/>
    <lineage>
        <taxon>Bacteria</taxon>
        <taxon>Bacillati</taxon>
        <taxon>Chloroflexota</taxon>
        <taxon>Chloroflexia</taxon>
        <taxon>Herpetosiphonales</taxon>
        <taxon>Herpetosiphonaceae</taxon>
        <taxon>Herpetosiphon</taxon>
    </lineage>
</organism>
<evidence type="ECO:0000313" key="3">
    <source>
        <dbReference type="Proteomes" id="UP001428290"/>
    </source>
</evidence>
<feature type="transmembrane region" description="Helical" evidence="1">
    <location>
        <begin position="12"/>
        <end position="32"/>
    </location>
</feature>